<gene>
    <name evidence="1" type="ORF">L2E82_07296</name>
</gene>
<proteinExistence type="predicted"/>
<keyword evidence="2" id="KW-1185">Reference proteome</keyword>
<protein>
    <submittedName>
        <fullName evidence="1">Uncharacterized protein</fullName>
    </submittedName>
</protein>
<organism evidence="1 2">
    <name type="scientific">Cichorium intybus</name>
    <name type="common">Chicory</name>
    <dbReference type="NCBI Taxonomy" id="13427"/>
    <lineage>
        <taxon>Eukaryota</taxon>
        <taxon>Viridiplantae</taxon>
        <taxon>Streptophyta</taxon>
        <taxon>Embryophyta</taxon>
        <taxon>Tracheophyta</taxon>
        <taxon>Spermatophyta</taxon>
        <taxon>Magnoliopsida</taxon>
        <taxon>eudicotyledons</taxon>
        <taxon>Gunneridae</taxon>
        <taxon>Pentapetalae</taxon>
        <taxon>asterids</taxon>
        <taxon>campanulids</taxon>
        <taxon>Asterales</taxon>
        <taxon>Asteraceae</taxon>
        <taxon>Cichorioideae</taxon>
        <taxon>Cichorieae</taxon>
        <taxon>Cichoriinae</taxon>
        <taxon>Cichorium</taxon>
    </lineage>
</organism>
<comment type="caution">
    <text evidence="1">The sequence shown here is derived from an EMBL/GenBank/DDBJ whole genome shotgun (WGS) entry which is preliminary data.</text>
</comment>
<reference evidence="2" key="1">
    <citation type="journal article" date="2022" name="Mol. Ecol. Resour.">
        <title>The genomes of chicory, endive, great burdock and yacon provide insights into Asteraceae palaeo-polyploidization history and plant inulin production.</title>
        <authorList>
            <person name="Fan W."/>
            <person name="Wang S."/>
            <person name="Wang H."/>
            <person name="Wang A."/>
            <person name="Jiang F."/>
            <person name="Liu H."/>
            <person name="Zhao H."/>
            <person name="Xu D."/>
            <person name="Zhang Y."/>
        </authorList>
    </citation>
    <scope>NUCLEOTIDE SEQUENCE [LARGE SCALE GENOMIC DNA]</scope>
    <source>
        <strain evidence="2">cv. Punajuju</strain>
    </source>
</reference>
<accession>A0ACB9G582</accession>
<reference evidence="1 2" key="2">
    <citation type="journal article" date="2022" name="Mol. Ecol. Resour.">
        <title>The genomes of chicory, endive, great burdock and yacon provide insights into Asteraceae paleo-polyploidization history and plant inulin production.</title>
        <authorList>
            <person name="Fan W."/>
            <person name="Wang S."/>
            <person name="Wang H."/>
            <person name="Wang A."/>
            <person name="Jiang F."/>
            <person name="Liu H."/>
            <person name="Zhao H."/>
            <person name="Xu D."/>
            <person name="Zhang Y."/>
        </authorList>
    </citation>
    <scope>NUCLEOTIDE SEQUENCE [LARGE SCALE GENOMIC DNA]</scope>
    <source>
        <strain evidence="2">cv. Punajuju</strain>
        <tissue evidence="1">Leaves</tissue>
    </source>
</reference>
<dbReference type="EMBL" id="CM042010">
    <property type="protein sequence ID" value="KAI3778196.1"/>
    <property type="molecule type" value="Genomic_DNA"/>
</dbReference>
<evidence type="ECO:0000313" key="2">
    <source>
        <dbReference type="Proteomes" id="UP001055811"/>
    </source>
</evidence>
<dbReference type="Proteomes" id="UP001055811">
    <property type="component" value="Linkage Group LG02"/>
</dbReference>
<name>A0ACB9G582_CICIN</name>
<evidence type="ECO:0000313" key="1">
    <source>
        <dbReference type="EMBL" id="KAI3778196.1"/>
    </source>
</evidence>
<sequence length="269" mass="30353">MAMTDWLQYTQSVVFGLVFFFLLAKLFSRIFSSRDENLRTTRANPSEEQLEAIPSESHWKSTEEVKRSDAEFLKKHISSSKKEPSMDQLKNVAATATAANRSSQKLPNDLKLQLYGLYKIATEGPCSVPQPSAIKMIARLKWNAWHKLGAIPTEEAIRKYIEIIIELHPTWADGFKSKKREGISNEPSSDNTRPTGPVFSTLIHEESANEFKNVDVTLKDNEGQTTLHYDAVCEREEIAALFVKKNDGSVGIKDNDGNYPFNLSDSNRP</sequence>